<gene>
    <name evidence="3" type="ORF">HYH02_001006</name>
</gene>
<dbReference type="AlphaFoldDB" id="A0A835WTJ9"/>
<feature type="compositionally biased region" description="Gly residues" evidence="1">
    <location>
        <begin position="66"/>
        <end position="90"/>
    </location>
</feature>
<keyword evidence="2" id="KW-0812">Transmembrane</keyword>
<sequence length="231" mass="22567">MQPVCAKASTGARLAPIPAPRVRTVRTVPIPPRCAATTPAEQSPEPASTRSPASPPVADQPPTGTDDGGLPGGGGGDNGSQNGGRSGRGSGSTRTDHVAAFSGGGGDGDQKRADKGGLQALVWPAIAFLAMVAACIAAWILGQGVEAAATAHGKSVEAAGTSVATAATTTHGKSVEAAGKSVEAGLWWLAIIGAAAYAFTPVLAPVLLDFLRFLGRRGGDGGAAAGGQGVS</sequence>
<evidence type="ECO:0000313" key="4">
    <source>
        <dbReference type="Proteomes" id="UP000613740"/>
    </source>
</evidence>
<keyword evidence="2" id="KW-0472">Membrane</keyword>
<evidence type="ECO:0000256" key="2">
    <source>
        <dbReference type="SAM" id="Phobius"/>
    </source>
</evidence>
<keyword evidence="2" id="KW-1133">Transmembrane helix</keyword>
<keyword evidence="4" id="KW-1185">Reference proteome</keyword>
<organism evidence="3 4">
    <name type="scientific">Chlamydomonas schloesseri</name>
    <dbReference type="NCBI Taxonomy" id="2026947"/>
    <lineage>
        <taxon>Eukaryota</taxon>
        <taxon>Viridiplantae</taxon>
        <taxon>Chlorophyta</taxon>
        <taxon>core chlorophytes</taxon>
        <taxon>Chlorophyceae</taxon>
        <taxon>CS clade</taxon>
        <taxon>Chlamydomonadales</taxon>
        <taxon>Chlamydomonadaceae</taxon>
        <taxon>Chlamydomonas</taxon>
    </lineage>
</organism>
<evidence type="ECO:0000313" key="3">
    <source>
        <dbReference type="EMBL" id="KAG2453959.1"/>
    </source>
</evidence>
<feature type="region of interest" description="Disordered" evidence="1">
    <location>
        <begin position="1"/>
        <end position="112"/>
    </location>
</feature>
<feature type="transmembrane region" description="Helical" evidence="2">
    <location>
        <begin position="120"/>
        <end position="141"/>
    </location>
</feature>
<feature type="transmembrane region" description="Helical" evidence="2">
    <location>
        <begin position="186"/>
        <end position="208"/>
    </location>
</feature>
<evidence type="ECO:0000256" key="1">
    <source>
        <dbReference type="SAM" id="MobiDB-lite"/>
    </source>
</evidence>
<proteinExistence type="predicted"/>
<comment type="caution">
    <text evidence="3">The sequence shown here is derived from an EMBL/GenBank/DDBJ whole genome shotgun (WGS) entry which is preliminary data.</text>
</comment>
<feature type="compositionally biased region" description="Polar residues" evidence="1">
    <location>
        <begin position="39"/>
        <end position="52"/>
    </location>
</feature>
<dbReference type="EMBL" id="JAEHOD010000002">
    <property type="protein sequence ID" value="KAG2453959.1"/>
    <property type="molecule type" value="Genomic_DNA"/>
</dbReference>
<name>A0A835WTJ9_9CHLO</name>
<dbReference type="Proteomes" id="UP000613740">
    <property type="component" value="Unassembled WGS sequence"/>
</dbReference>
<reference evidence="3" key="1">
    <citation type="journal article" date="2020" name="bioRxiv">
        <title>Comparative genomics of Chlamydomonas.</title>
        <authorList>
            <person name="Craig R.J."/>
            <person name="Hasan A.R."/>
            <person name="Ness R.W."/>
            <person name="Keightley P.D."/>
        </authorList>
    </citation>
    <scope>NUCLEOTIDE SEQUENCE</scope>
    <source>
        <strain evidence="3">CCAP 11/173</strain>
    </source>
</reference>
<protein>
    <submittedName>
        <fullName evidence="3">Uncharacterized protein</fullName>
    </submittedName>
</protein>
<accession>A0A835WTJ9</accession>